<evidence type="ECO:0000256" key="1">
    <source>
        <dbReference type="SAM" id="MobiDB-lite"/>
    </source>
</evidence>
<gene>
    <name evidence="2" type="ORF">CERZMDRAFT_18040</name>
</gene>
<feature type="non-terminal residue" evidence="2">
    <location>
        <position position="387"/>
    </location>
</feature>
<feature type="region of interest" description="Disordered" evidence="1">
    <location>
        <begin position="201"/>
        <end position="220"/>
    </location>
</feature>
<evidence type="ECO:0000313" key="3">
    <source>
        <dbReference type="Proteomes" id="UP000799539"/>
    </source>
</evidence>
<dbReference type="Proteomes" id="UP000799539">
    <property type="component" value="Unassembled WGS sequence"/>
</dbReference>
<protein>
    <submittedName>
        <fullName evidence="2">Uncharacterized protein</fullName>
    </submittedName>
</protein>
<evidence type="ECO:0000313" key="2">
    <source>
        <dbReference type="EMBL" id="KAF2217965.1"/>
    </source>
</evidence>
<reference evidence="2" key="1">
    <citation type="journal article" date="2020" name="Stud. Mycol.">
        <title>101 Dothideomycetes genomes: a test case for predicting lifestyles and emergence of pathogens.</title>
        <authorList>
            <person name="Haridas S."/>
            <person name="Albert R."/>
            <person name="Binder M."/>
            <person name="Bloem J."/>
            <person name="Labutti K."/>
            <person name="Salamov A."/>
            <person name="Andreopoulos B."/>
            <person name="Baker S."/>
            <person name="Barry K."/>
            <person name="Bills G."/>
            <person name="Bluhm B."/>
            <person name="Cannon C."/>
            <person name="Castanera R."/>
            <person name="Culley D."/>
            <person name="Daum C."/>
            <person name="Ezra D."/>
            <person name="Gonzalez J."/>
            <person name="Henrissat B."/>
            <person name="Kuo A."/>
            <person name="Liang C."/>
            <person name="Lipzen A."/>
            <person name="Lutzoni F."/>
            <person name="Magnuson J."/>
            <person name="Mondo S."/>
            <person name="Nolan M."/>
            <person name="Ohm R."/>
            <person name="Pangilinan J."/>
            <person name="Park H.-J."/>
            <person name="Ramirez L."/>
            <person name="Alfaro M."/>
            <person name="Sun H."/>
            <person name="Tritt A."/>
            <person name="Yoshinaga Y."/>
            <person name="Zwiers L.-H."/>
            <person name="Turgeon B."/>
            <person name="Goodwin S."/>
            <person name="Spatafora J."/>
            <person name="Crous P."/>
            <person name="Grigoriev I."/>
        </authorList>
    </citation>
    <scope>NUCLEOTIDE SEQUENCE</scope>
    <source>
        <strain evidence="2">SCOH1-5</strain>
    </source>
</reference>
<feature type="non-terminal residue" evidence="2">
    <location>
        <position position="1"/>
    </location>
</feature>
<keyword evidence="3" id="KW-1185">Reference proteome</keyword>
<organism evidence="2 3">
    <name type="scientific">Cercospora zeae-maydis SCOH1-5</name>
    <dbReference type="NCBI Taxonomy" id="717836"/>
    <lineage>
        <taxon>Eukaryota</taxon>
        <taxon>Fungi</taxon>
        <taxon>Dikarya</taxon>
        <taxon>Ascomycota</taxon>
        <taxon>Pezizomycotina</taxon>
        <taxon>Dothideomycetes</taxon>
        <taxon>Dothideomycetidae</taxon>
        <taxon>Mycosphaerellales</taxon>
        <taxon>Mycosphaerellaceae</taxon>
        <taxon>Cercospora</taxon>
    </lineage>
</organism>
<feature type="region of interest" description="Disordered" evidence="1">
    <location>
        <begin position="227"/>
        <end position="249"/>
    </location>
</feature>
<feature type="region of interest" description="Disordered" evidence="1">
    <location>
        <begin position="1"/>
        <end position="61"/>
    </location>
</feature>
<dbReference type="AlphaFoldDB" id="A0A6A6FWV1"/>
<proteinExistence type="predicted"/>
<feature type="compositionally biased region" description="Basic and acidic residues" evidence="1">
    <location>
        <begin position="40"/>
        <end position="56"/>
    </location>
</feature>
<dbReference type="EMBL" id="ML992662">
    <property type="protein sequence ID" value="KAF2217965.1"/>
    <property type="molecule type" value="Genomic_DNA"/>
</dbReference>
<feature type="compositionally biased region" description="Polar residues" evidence="1">
    <location>
        <begin position="227"/>
        <end position="243"/>
    </location>
</feature>
<accession>A0A6A6FWV1</accession>
<dbReference type="OrthoDB" id="5317787at2759"/>
<sequence length="387" mass="43969">RTSYNTSRSGSDRSYRTAATEYSQQSTRRPPRIHYPTCNADHETPPQYFVERRPQDSPRASVETFASTVASEEDIQEELPAPDFDVPEYTQPQKGPPAVPATSTDFSELFPSHRRLLIRHDDTTLDGNMNLRIDTEVNIRGQRCHMTLFHLRMHELRDREFSLRRYCRDSGREVCHASRKMEKPPTKRPGFQRSLSNALTTLRSKSDSRSPTFSSLKRNDSGYGSLTSSIDNDWENRTNSASATPKHPSAVATNSIKLEFSNYAQVEIRRTGVKGSKRYEFEYWGVSYAWRRATRRDMEGSPTSYTLTKAGSDRALAHIITAALTPAQIEEERRQGGWIPPCGMRLEDESLVRGQKDVADVIVASGLIALVDDSIKTHFSTRQKLEM</sequence>
<name>A0A6A6FWV1_9PEZI</name>